<dbReference type="EMBL" id="AAKGUL010000016">
    <property type="protein sequence ID" value="ECR6177307.1"/>
    <property type="molecule type" value="Genomic_DNA"/>
</dbReference>
<dbReference type="EMBL" id="DAARWM010000007">
    <property type="protein sequence ID" value="HAE4260149.1"/>
    <property type="molecule type" value="Genomic_DNA"/>
</dbReference>
<dbReference type="AlphaFoldDB" id="A0A3V1DH75"/>
<accession>A0A3V1DH75</accession>
<gene>
    <name evidence="2" type="ORF">BTC31_11230</name>
    <name evidence="3" type="ORF">G4B62_002997</name>
    <name evidence="1" type="ORF">ZR89_11100</name>
</gene>
<organism evidence="3">
    <name type="scientific">Salmonella enteritidis</name>
    <dbReference type="NCBI Taxonomy" id="149539"/>
    <lineage>
        <taxon>Bacteria</taxon>
        <taxon>Pseudomonadati</taxon>
        <taxon>Pseudomonadota</taxon>
        <taxon>Gammaproteobacteria</taxon>
        <taxon>Enterobacterales</taxon>
        <taxon>Enterobacteriaceae</taxon>
        <taxon>Salmonella</taxon>
    </lineage>
</organism>
<dbReference type="EMBL" id="AAMCOD010000002">
    <property type="protein sequence ID" value="EDF9694940.1"/>
    <property type="molecule type" value="Genomic_DNA"/>
</dbReference>
<reference evidence="1" key="3">
    <citation type="submission" date="2018-07" db="EMBL/GenBank/DDBJ databases">
        <authorList>
            <person name="Ashton P.M."/>
            <person name="Dallman T."/>
            <person name="Nair S."/>
            <person name="De Pinna E."/>
            <person name="Peters T."/>
            <person name="Grant K."/>
        </authorList>
    </citation>
    <scope>NUCLEOTIDE SEQUENCE</scope>
    <source>
        <strain evidence="1">36520</strain>
    </source>
</reference>
<evidence type="ECO:0000313" key="2">
    <source>
        <dbReference type="EMBL" id="EDF9694940.1"/>
    </source>
</evidence>
<evidence type="ECO:0000313" key="1">
    <source>
        <dbReference type="EMBL" id="ECR6177307.1"/>
    </source>
</evidence>
<reference evidence="2" key="4">
    <citation type="submission" date="2018-07" db="EMBL/GenBank/DDBJ databases">
        <authorList>
            <consortium name="GenomeTrakr network: Whole genome sequencing for foodborne pathogen traceback"/>
        </authorList>
    </citation>
    <scope>NUCLEOTIDE SEQUENCE</scope>
    <source>
        <strain evidence="2">I2016018188-1</strain>
    </source>
</reference>
<protein>
    <recommendedName>
        <fullName evidence="4">Apea-like HEPN domain-containing protein</fullName>
    </recommendedName>
</protein>
<comment type="caution">
    <text evidence="3">The sequence shown here is derived from an EMBL/GenBank/DDBJ whole genome shotgun (WGS) entry which is preliminary data.</text>
</comment>
<reference evidence="3" key="1">
    <citation type="journal article" date="2018" name="Genome Biol.">
        <title>SKESA: strategic k-mer extension for scrupulous assemblies.</title>
        <authorList>
            <person name="Souvorov A."/>
            <person name="Agarwala R."/>
            <person name="Lipman D.J."/>
        </authorList>
    </citation>
    <scope>NUCLEOTIDE SEQUENCE</scope>
    <source>
        <strain evidence="3">Salmonella enterica</strain>
    </source>
</reference>
<evidence type="ECO:0000313" key="3">
    <source>
        <dbReference type="EMBL" id="HAE4260149.1"/>
    </source>
</evidence>
<name>A0A3V1DH75_SALEN</name>
<sequence>MFTIGIYGFTLTKVTHFSFGTMYPVETSLFKLKKHRQDKDKLYLTAFLELDVPDRNEVTDLIFHLEKILSFIEQRPVLIKYQLHDKENKNNLSDNYPRNIIPNINLSSSGEVLLEDSFSKNSRRYFIELAINKIVIAEDRPFTTMLHKNVLVFSNPVNYLDVSYYLLFSGLESLVRERENDFKSNIAPIMYRYLTKHGFNVKQQNNKHHEISLDIYCSLRNALFHNGQFQTMPMKRGSQLISFALKDFYSQFKRLNCLVILKEAGFNDTSINWDFSDYRHPFH</sequence>
<proteinExistence type="predicted"/>
<dbReference type="RefSeq" id="WP_023135795.1">
    <property type="nucleotide sequence ID" value="NZ_CP094269.1"/>
</dbReference>
<evidence type="ECO:0008006" key="4">
    <source>
        <dbReference type="Google" id="ProtNLM"/>
    </source>
</evidence>
<reference evidence="3" key="2">
    <citation type="submission" date="2018-07" db="EMBL/GenBank/DDBJ databases">
        <authorList>
            <consortium name="NCBI Pathogen Detection Project"/>
        </authorList>
    </citation>
    <scope>NUCLEOTIDE SEQUENCE</scope>
    <source>
        <strain evidence="3">Salmonella enterica</strain>
    </source>
</reference>